<gene>
    <name evidence="2" type="ORF">SEVIR_9G480500v2</name>
</gene>
<name>A0A4U6T8Y5_SETVI</name>
<dbReference type="AlphaFoldDB" id="A0A4U6T8Y5"/>
<feature type="region of interest" description="Disordered" evidence="1">
    <location>
        <begin position="221"/>
        <end position="242"/>
    </location>
</feature>
<dbReference type="EMBL" id="CM016560">
    <property type="protein sequence ID" value="TKV97224.1"/>
    <property type="molecule type" value="Genomic_DNA"/>
</dbReference>
<protein>
    <submittedName>
        <fullName evidence="2">Uncharacterized protein</fullName>
    </submittedName>
</protein>
<organism evidence="2 3">
    <name type="scientific">Setaria viridis</name>
    <name type="common">Green bristlegrass</name>
    <name type="synonym">Setaria italica subsp. viridis</name>
    <dbReference type="NCBI Taxonomy" id="4556"/>
    <lineage>
        <taxon>Eukaryota</taxon>
        <taxon>Viridiplantae</taxon>
        <taxon>Streptophyta</taxon>
        <taxon>Embryophyta</taxon>
        <taxon>Tracheophyta</taxon>
        <taxon>Spermatophyta</taxon>
        <taxon>Magnoliopsida</taxon>
        <taxon>Liliopsida</taxon>
        <taxon>Poales</taxon>
        <taxon>Poaceae</taxon>
        <taxon>PACMAD clade</taxon>
        <taxon>Panicoideae</taxon>
        <taxon>Panicodae</taxon>
        <taxon>Paniceae</taxon>
        <taxon>Cenchrinae</taxon>
        <taxon>Setaria</taxon>
    </lineage>
</organism>
<dbReference type="Proteomes" id="UP000298652">
    <property type="component" value="Chromosome 9"/>
</dbReference>
<sequence length="285" mass="30035">MSTSTKAGESFLLEQYNLLLHVPGSTLPDHSYGNTAEATPPPCLHLLPRDPPSCHVRSQLTVEAQAVLRREELPRNTHRQPHPPVAHALRHADLAVPVRPEQLPPRRDGGTMDVAAGIHHPRCSPRVSHHLIRRLEATAGCWSTRRAPSHGRAPPPPPAHAMPGWAGGGGSGGGEAGSAHARVGSGSPPFWRTTRHLAPSRPSIVLGAAGLPRRRHLREPVGLATTPSGGSEVGTRGAGGGLTAARGTARVARGEGDAGASLRWLSTTFGAMVGLMKRSEKGKER</sequence>
<proteinExistence type="predicted"/>
<evidence type="ECO:0000256" key="1">
    <source>
        <dbReference type="SAM" id="MobiDB-lite"/>
    </source>
</evidence>
<evidence type="ECO:0000313" key="2">
    <source>
        <dbReference type="EMBL" id="TKV97224.1"/>
    </source>
</evidence>
<dbReference type="Gramene" id="TKV97224">
    <property type="protein sequence ID" value="TKV97224"/>
    <property type="gene ID" value="SEVIR_9G480500v2"/>
</dbReference>
<keyword evidence="3" id="KW-1185">Reference proteome</keyword>
<feature type="region of interest" description="Disordered" evidence="1">
    <location>
        <begin position="144"/>
        <end position="184"/>
    </location>
</feature>
<reference evidence="2" key="1">
    <citation type="submission" date="2019-03" db="EMBL/GenBank/DDBJ databases">
        <title>WGS assembly of Setaria viridis.</title>
        <authorList>
            <person name="Huang P."/>
            <person name="Jenkins J."/>
            <person name="Grimwood J."/>
            <person name="Barry K."/>
            <person name="Healey A."/>
            <person name="Mamidi S."/>
            <person name="Sreedasyam A."/>
            <person name="Shu S."/>
            <person name="Feldman M."/>
            <person name="Wu J."/>
            <person name="Yu Y."/>
            <person name="Chen C."/>
            <person name="Johnson J."/>
            <person name="Rokhsar D."/>
            <person name="Baxter I."/>
            <person name="Schmutz J."/>
            <person name="Brutnell T."/>
            <person name="Kellogg E."/>
        </authorList>
    </citation>
    <scope>NUCLEOTIDE SEQUENCE [LARGE SCALE GENOMIC DNA]</scope>
</reference>
<evidence type="ECO:0000313" key="3">
    <source>
        <dbReference type="Proteomes" id="UP000298652"/>
    </source>
</evidence>
<feature type="compositionally biased region" description="Gly residues" evidence="1">
    <location>
        <begin position="165"/>
        <end position="176"/>
    </location>
</feature>
<accession>A0A4U6T8Y5</accession>